<dbReference type="RefSeq" id="WP_042863923.1">
    <property type="nucleotide sequence ID" value="NZ_AP021927.1"/>
</dbReference>
<evidence type="ECO:0000259" key="2">
    <source>
        <dbReference type="Pfam" id="PF02698"/>
    </source>
</evidence>
<dbReference type="GeneID" id="48822296"/>
<dbReference type="GO" id="GO:0043164">
    <property type="term" value="P:Gram-negative-bacterium-type cell wall biogenesis"/>
    <property type="evidence" value="ECO:0007669"/>
    <property type="project" value="TreeGrafter"/>
</dbReference>
<organism evidence="4 7">
    <name type="scientific">Aeromonas caviae</name>
    <name type="common">Aeromonas punctata</name>
    <dbReference type="NCBI Taxonomy" id="648"/>
    <lineage>
        <taxon>Bacteria</taxon>
        <taxon>Pseudomonadati</taxon>
        <taxon>Pseudomonadota</taxon>
        <taxon>Gammaproteobacteria</taxon>
        <taxon>Aeromonadales</taxon>
        <taxon>Aeromonadaceae</taxon>
        <taxon>Aeromonas</taxon>
    </lineage>
</organism>
<proteinExistence type="predicted"/>
<dbReference type="InterPro" id="IPR051599">
    <property type="entry name" value="Cell_Envelope_Assoc"/>
</dbReference>
<feature type="domain" description="DUF218" evidence="2">
    <location>
        <begin position="86"/>
        <end position="249"/>
    </location>
</feature>
<dbReference type="CDD" id="cd06259">
    <property type="entry name" value="YdcF-like"/>
    <property type="match status" value="1"/>
</dbReference>
<evidence type="ECO:0000313" key="7">
    <source>
        <dbReference type="Proteomes" id="UP000886934"/>
    </source>
</evidence>
<dbReference type="InterPro" id="IPR003848">
    <property type="entry name" value="DUF218"/>
</dbReference>
<evidence type="ECO:0000256" key="1">
    <source>
        <dbReference type="SAM" id="Phobius"/>
    </source>
</evidence>
<dbReference type="EMBL" id="AP021927">
    <property type="protein sequence ID" value="BBQ30523.1"/>
    <property type="molecule type" value="Genomic_DNA"/>
</dbReference>
<dbReference type="PANTHER" id="PTHR30336:SF4">
    <property type="entry name" value="ENVELOPE BIOGENESIS FACTOR ELYC"/>
    <property type="match status" value="1"/>
</dbReference>
<evidence type="ECO:0000313" key="4">
    <source>
        <dbReference type="EMBL" id="GJA65327.1"/>
    </source>
</evidence>
<feature type="transmembrane region" description="Helical" evidence="1">
    <location>
        <begin position="12"/>
        <end position="36"/>
    </location>
</feature>
<dbReference type="EMBL" id="CP065937">
    <property type="protein sequence ID" value="QQA61955.1"/>
    <property type="molecule type" value="Genomic_DNA"/>
</dbReference>
<dbReference type="Proteomes" id="UP000515756">
    <property type="component" value="Chromosome"/>
</dbReference>
<keyword evidence="1" id="KW-1133">Transmembrane helix</keyword>
<dbReference type="GO" id="GO:0005886">
    <property type="term" value="C:plasma membrane"/>
    <property type="evidence" value="ECO:0007669"/>
    <property type="project" value="TreeGrafter"/>
</dbReference>
<reference evidence="4" key="3">
    <citation type="submission" date="2021-07" db="EMBL/GenBank/DDBJ databases">
        <title>Draft genome sequence of carbapenem-resistant Aeromonas spp. in Japan.</title>
        <authorList>
            <person name="Maehana S."/>
            <person name="Suzuki M."/>
            <person name="Kitasato H."/>
        </authorList>
    </citation>
    <scope>NUCLEOTIDE SEQUENCE</scope>
    <source>
        <strain evidence="4">KAM351</strain>
    </source>
</reference>
<evidence type="ECO:0000313" key="3">
    <source>
        <dbReference type="EMBL" id="BBQ30523.1"/>
    </source>
</evidence>
<dbReference type="OrthoDB" id="9809813at2"/>
<reference evidence="5" key="2">
    <citation type="submission" date="2020-12" db="EMBL/GenBank/DDBJ databases">
        <title>GES Beta-lactamases isolated from hospital effluents in Brazil.</title>
        <authorList>
            <person name="Conte D."/>
            <person name="Mesa D."/>
            <person name="Palmeiro J.K."/>
            <person name="Dalla-Costa L.M."/>
        </authorList>
    </citation>
    <scope>NUCLEOTIDE SEQUENCE [LARGE SCALE GENOMIC DNA]</scope>
    <source>
        <strain evidence="5">Aero21</strain>
    </source>
</reference>
<dbReference type="EMBL" id="BPNN01000086">
    <property type="protein sequence ID" value="GJA65327.1"/>
    <property type="molecule type" value="Genomic_DNA"/>
</dbReference>
<reference evidence="3 6" key="1">
    <citation type="submission" date="2019-12" db="EMBL/GenBank/DDBJ databases">
        <title>complete genome sequences of Aeromonas caviae str. WP2-W18-ESBL-01 isolated from wastewater treatment plant effluent.</title>
        <authorList>
            <person name="Sekizuka T."/>
            <person name="Itokawa K."/>
            <person name="Yatsu K."/>
            <person name="Inamine Y."/>
            <person name="Kuroda M."/>
        </authorList>
    </citation>
    <scope>NUCLEOTIDE SEQUENCE [LARGE SCALE GENOMIC DNA]</scope>
    <source>
        <strain evidence="3 6">WP2-W18-ESBL-01</strain>
    </source>
</reference>
<feature type="transmembrane region" description="Helical" evidence="1">
    <location>
        <begin position="43"/>
        <end position="62"/>
    </location>
</feature>
<keyword evidence="1" id="KW-0812">Transmembrane</keyword>
<dbReference type="NCBIfam" id="NF007794">
    <property type="entry name" value="PRK10494.1"/>
    <property type="match status" value="1"/>
</dbReference>
<dbReference type="PANTHER" id="PTHR30336">
    <property type="entry name" value="INNER MEMBRANE PROTEIN, PROBABLE PERMEASE"/>
    <property type="match status" value="1"/>
</dbReference>
<name>A0A2X4NFA5_AERCA</name>
<protein>
    <submittedName>
        <fullName evidence="5">Envelope biogenesis factor ElyC</fullName>
    </submittedName>
    <submittedName>
        <fullName evidence="4">Membrane protein</fullName>
    </submittedName>
</protein>
<keyword evidence="1" id="KW-0472">Membrane</keyword>
<dbReference type="Proteomes" id="UP000886934">
    <property type="component" value="Unassembled WGS sequence"/>
</dbReference>
<gene>
    <name evidence="5" type="primary">elyC</name>
    <name evidence="5" type="ORF">JC965_05445</name>
    <name evidence="4" type="ORF">KAM351_39380</name>
    <name evidence="3" type="ORF">WP2W18E01_21050</name>
</gene>
<evidence type="ECO:0000313" key="6">
    <source>
        <dbReference type="Proteomes" id="UP000515756"/>
    </source>
</evidence>
<dbReference type="Pfam" id="PF02698">
    <property type="entry name" value="DUF218"/>
    <property type="match status" value="1"/>
</dbReference>
<accession>A0A2X4NFA5</accession>
<sequence>MFELNFFVIKKWLGHLLMPLPFSLSLLVLALVLLWFTRFQKSGRLLATLSLVIIALMGTRPVSYELARSLEQTYPPFEVSQHPDIQAIVVLGNGHVSDPAIPERAWQNNISLARTLEGVRLALAYPEAELVFSGAVAGDPLSNAEVNARMAASLGIPRARMTLFENNKDTHDEAVSIAAHLNGKRVALVSSATHLPRAMALYRSQGLDAVPAPTDYTAKQSQEPQPLYSYLPKGRYLMYSEAAIHEWIGVWWARLRGQVTE</sequence>
<dbReference type="AlphaFoldDB" id="A0A2X4NFA5"/>
<evidence type="ECO:0000313" key="5">
    <source>
        <dbReference type="EMBL" id="QQA61955.1"/>
    </source>
</evidence>
<dbReference type="GO" id="GO:0000270">
    <property type="term" value="P:peptidoglycan metabolic process"/>
    <property type="evidence" value="ECO:0007669"/>
    <property type="project" value="TreeGrafter"/>
</dbReference>